<feature type="compositionally biased region" description="Polar residues" evidence="3">
    <location>
        <begin position="1"/>
        <end position="14"/>
    </location>
</feature>
<name>A0A8H5CFD9_9AGAR</name>
<feature type="domain" description="CCHC-type" evidence="4">
    <location>
        <begin position="361"/>
        <end position="376"/>
    </location>
</feature>
<dbReference type="AlphaFoldDB" id="A0A8H5CFD9"/>
<organism evidence="5 6">
    <name type="scientific">Tetrapyrgos nigripes</name>
    <dbReference type="NCBI Taxonomy" id="182062"/>
    <lineage>
        <taxon>Eukaryota</taxon>
        <taxon>Fungi</taxon>
        <taxon>Dikarya</taxon>
        <taxon>Basidiomycota</taxon>
        <taxon>Agaricomycotina</taxon>
        <taxon>Agaricomycetes</taxon>
        <taxon>Agaricomycetidae</taxon>
        <taxon>Agaricales</taxon>
        <taxon>Marasmiineae</taxon>
        <taxon>Marasmiaceae</taxon>
        <taxon>Tetrapyrgos</taxon>
    </lineage>
</organism>
<evidence type="ECO:0000256" key="3">
    <source>
        <dbReference type="SAM" id="MobiDB-lite"/>
    </source>
</evidence>
<evidence type="ECO:0000313" key="6">
    <source>
        <dbReference type="Proteomes" id="UP000559256"/>
    </source>
</evidence>
<protein>
    <recommendedName>
        <fullName evidence="4">CCHC-type domain-containing protein</fullName>
    </recommendedName>
</protein>
<keyword evidence="6" id="KW-1185">Reference proteome</keyword>
<evidence type="ECO:0000256" key="1">
    <source>
        <dbReference type="ARBA" id="ARBA00022664"/>
    </source>
</evidence>
<dbReference type="EMBL" id="JAACJM010000175">
    <property type="protein sequence ID" value="KAF5340503.1"/>
    <property type="molecule type" value="Genomic_DNA"/>
</dbReference>
<dbReference type="GO" id="GO:0008270">
    <property type="term" value="F:zinc ion binding"/>
    <property type="evidence" value="ECO:0007669"/>
    <property type="project" value="UniProtKB-KW"/>
</dbReference>
<dbReference type="GO" id="GO:0006397">
    <property type="term" value="P:mRNA processing"/>
    <property type="evidence" value="ECO:0007669"/>
    <property type="project" value="UniProtKB-KW"/>
</dbReference>
<accession>A0A8H5CFD9</accession>
<feature type="region of interest" description="Disordered" evidence="3">
    <location>
        <begin position="1"/>
        <end position="44"/>
    </location>
</feature>
<dbReference type="InterPro" id="IPR036875">
    <property type="entry name" value="Znf_CCHC_sf"/>
</dbReference>
<sequence length="423" mass="46375">MPLLNTSESNSDSAHTALAPPPTVPQDSSSTPQFSPPSVSSASLPGSPQCLKLLTLVWPILSRLPRVRASNSPRSSLPSKAEIPLHLLNPHHNTPLNPHPLLCLLPLPLITLLELHMLRYPRLASLTVNVLMAESGGLVQSFMPAQFISKTTLPRSCGRCLTSRQVMLPPTTKASSTMTTSMAPPVSIPGKNECTQASLTLEGVSYFQGTASVDEYIDNFCALITMAGLNVEPVVEPVLYSMNPTAPTIKAHLEDAKHVEKKVAEAEARPQEWDVVAWYSLAKRFDKHEREDAIFHDAQRSVHPGPPKPTFPSRAQPQVPYPCYCPIPAPHVPAPAQAPLLQGIPMKVDASRQRFQACCTCYTCGKTSHFSAACPDRQHEHVRVVDMSVDDWQEIAEAYMAFQDFQAAPMNEPTQEDFAKDQE</sequence>
<dbReference type="OrthoDB" id="3341476at2759"/>
<proteinExistence type="predicted"/>
<dbReference type="SUPFAM" id="SSF57756">
    <property type="entry name" value="Retrovirus zinc finger-like domains"/>
    <property type="match status" value="1"/>
</dbReference>
<dbReference type="SMART" id="SM00343">
    <property type="entry name" value="ZnF_C2HC"/>
    <property type="match status" value="1"/>
</dbReference>
<dbReference type="Proteomes" id="UP000559256">
    <property type="component" value="Unassembled WGS sequence"/>
</dbReference>
<gene>
    <name evidence="5" type="ORF">D9758_014546</name>
</gene>
<evidence type="ECO:0000259" key="4">
    <source>
        <dbReference type="PROSITE" id="PS50158"/>
    </source>
</evidence>
<dbReference type="GO" id="GO:0003676">
    <property type="term" value="F:nucleic acid binding"/>
    <property type="evidence" value="ECO:0007669"/>
    <property type="project" value="InterPro"/>
</dbReference>
<dbReference type="PROSITE" id="PS50158">
    <property type="entry name" value="ZF_CCHC"/>
    <property type="match status" value="1"/>
</dbReference>
<evidence type="ECO:0000313" key="5">
    <source>
        <dbReference type="EMBL" id="KAF5340503.1"/>
    </source>
</evidence>
<keyword evidence="2" id="KW-0863">Zinc-finger</keyword>
<keyword evidence="1" id="KW-0507">mRNA processing</keyword>
<keyword evidence="2" id="KW-0862">Zinc</keyword>
<comment type="caution">
    <text evidence="5">The sequence shown here is derived from an EMBL/GenBank/DDBJ whole genome shotgun (WGS) entry which is preliminary data.</text>
</comment>
<evidence type="ECO:0000256" key="2">
    <source>
        <dbReference type="PROSITE-ProRule" id="PRU00047"/>
    </source>
</evidence>
<keyword evidence="2" id="KW-0479">Metal-binding</keyword>
<reference evidence="5 6" key="1">
    <citation type="journal article" date="2020" name="ISME J.">
        <title>Uncovering the hidden diversity of litter-decomposition mechanisms in mushroom-forming fungi.</title>
        <authorList>
            <person name="Floudas D."/>
            <person name="Bentzer J."/>
            <person name="Ahren D."/>
            <person name="Johansson T."/>
            <person name="Persson P."/>
            <person name="Tunlid A."/>
        </authorList>
    </citation>
    <scope>NUCLEOTIDE SEQUENCE [LARGE SCALE GENOMIC DNA]</scope>
    <source>
        <strain evidence="5 6">CBS 291.85</strain>
    </source>
</reference>
<dbReference type="InterPro" id="IPR001878">
    <property type="entry name" value="Znf_CCHC"/>
</dbReference>
<feature type="compositionally biased region" description="Polar residues" evidence="3">
    <location>
        <begin position="25"/>
        <end position="44"/>
    </location>
</feature>